<name>A0A9N9E6U8_9GLOM</name>
<feature type="transmembrane region" description="Helical" evidence="1">
    <location>
        <begin position="120"/>
        <end position="139"/>
    </location>
</feature>
<feature type="transmembrane region" description="Helical" evidence="1">
    <location>
        <begin position="185"/>
        <end position="206"/>
    </location>
</feature>
<keyword evidence="1" id="KW-1133">Transmembrane helix</keyword>
<protein>
    <submittedName>
        <fullName evidence="2">8484_t:CDS:1</fullName>
    </submittedName>
</protein>
<keyword evidence="1" id="KW-0472">Membrane</keyword>
<feature type="transmembrane region" description="Helical" evidence="1">
    <location>
        <begin position="33"/>
        <end position="52"/>
    </location>
</feature>
<feature type="transmembrane region" description="Helical" evidence="1">
    <location>
        <begin position="89"/>
        <end position="108"/>
    </location>
</feature>
<keyword evidence="3" id="KW-1185">Reference proteome</keyword>
<evidence type="ECO:0000256" key="1">
    <source>
        <dbReference type="SAM" id="Phobius"/>
    </source>
</evidence>
<dbReference type="AlphaFoldDB" id="A0A9N9E6U8"/>
<comment type="caution">
    <text evidence="2">The sequence shown here is derived from an EMBL/GenBank/DDBJ whole genome shotgun (WGS) entry which is preliminary data.</text>
</comment>
<dbReference type="EMBL" id="CAJVPV010011987">
    <property type="protein sequence ID" value="CAG8666484.1"/>
    <property type="molecule type" value="Genomic_DNA"/>
</dbReference>
<keyword evidence="1" id="KW-0812">Transmembrane</keyword>
<proteinExistence type="predicted"/>
<evidence type="ECO:0000313" key="2">
    <source>
        <dbReference type="EMBL" id="CAG8666484.1"/>
    </source>
</evidence>
<dbReference type="Proteomes" id="UP000789342">
    <property type="component" value="Unassembled WGS sequence"/>
</dbReference>
<reference evidence="2" key="1">
    <citation type="submission" date="2021-06" db="EMBL/GenBank/DDBJ databases">
        <authorList>
            <person name="Kallberg Y."/>
            <person name="Tangrot J."/>
            <person name="Rosling A."/>
        </authorList>
    </citation>
    <scope>NUCLEOTIDE SEQUENCE</scope>
    <source>
        <strain evidence="2">CL551</strain>
    </source>
</reference>
<evidence type="ECO:0000313" key="3">
    <source>
        <dbReference type="Proteomes" id="UP000789342"/>
    </source>
</evidence>
<organism evidence="2 3">
    <name type="scientific">Acaulospora morrowiae</name>
    <dbReference type="NCBI Taxonomy" id="94023"/>
    <lineage>
        <taxon>Eukaryota</taxon>
        <taxon>Fungi</taxon>
        <taxon>Fungi incertae sedis</taxon>
        <taxon>Mucoromycota</taxon>
        <taxon>Glomeromycotina</taxon>
        <taxon>Glomeromycetes</taxon>
        <taxon>Diversisporales</taxon>
        <taxon>Acaulosporaceae</taxon>
        <taxon>Acaulospora</taxon>
    </lineage>
</organism>
<gene>
    <name evidence="2" type="ORF">AMORRO_LOCUS10638</name>
</gene>
<accession>A0A9N9E6U8</accession>
<sequence length="217" mass="24276">MASHEGKPVELLVADGDNAPHVPSRGYILGIRVFEISSSLAIIICLAIAAAAHNTLYDEGINYDSSRFRTNQHNVSSPNQTGYDDNSGVLYWMTLGLVISCVGFVYSFLSCFDRQFKIPLLHAIISFVLCVGFVVYVVYGAMNTPYEYKCYELGEEEWIKNKQDGYSAIQAAQNNRCAAPKTAEFFALVATFSYAFSAWVGIKVWFDRKRYPEVPMV</sequence>